<dbReference type="Pfam" id="PF17172">
    <property type="entry name" value="GST_N_4"/>
    <property type="match status" value="1"/>
</dbReference>
<dbReference type="PANTHER" id="PTHR12289:SF41">
    <property type="entry name" value="FAILED AXON CONNECTIONS-RELATED"/>
    <property type="match status" value="1"/>
</dbReference>
<accession>A0A640KH22</accession>
<dbReference type="PANTHER" id="PTHR12289">
    <property type="entry name" value="METAXIN RELATED"/>
    <property type="match status" value="1"/>
</dbReference>
<name>A0A640KH22_LEITA</name>
<keyword evidence="1" id="KW-0812">Transmembrane</keyword>
<evidence type="ECO:0000313" key="4">
    <source>
        <dbReference type="Proteomes" id="UP000419144"/>
    </source>
</evidence>
<sequence length="364" mass="41120">MKLVHLVDIFSGAWQSLDSTVSKSLKRVFSRSPKAAEKPHNDRSPLKPGQKRLAIGTAVVVGAITAYATLSRLFTLFERHRRWSLIQQCEAHETELFLFILPRSPWAPSLSPDCTRVETFLRANRIPYKAIEVFDPLGAPNGELPFLIYKRQRVDQLPKMVEFIASEFHVTMDNGLTRDQRAVGASLRRTLEYNVERLLYRIVFVDHPSLAIPQIARALHISHVHARFAVHDYAIKLKKRLAITAYGALVSEHFENEFMQDCESIEAQIGSKRYLFSDTIMTSYDCAVYALLVPFAYMGRHTPLSAAYSTVADSEVLMAYITRISKQLFSDVFSCLDVARMSLATSCIGGTDEKTALEAGEERK</sequence>
<evidence type="ECO:0000313" key="3">
    <source>
        <dbReference type="EMBL" id="GET89010.1"/>
    </source>
</evidence>
<protein>
    <recommendedName>
        <fullName evidence="2">Thioredoxin-like fold domain-containing protein</fullName>
    </recommendedName>
</protein>
<proteinExistence type="predicted"/>
<keyword evidence="1" id="KW-0472">Membrane</keyword>
<organism evidence="3 4">
    <name type="scientific">Leishmania tarentolae</name>
    <name type="common">Sauroleishmania tarentolae</name>
    <dbReference type="NCBI Taxonomy" id="5689"/>
    <lineage>
        <taxon>Eukaryota</taxon>
        <taxon>Discoba</taxon>
        <taxon>Euglenozoa</taxon>
        <taxon>Kinetoplastea</taxon>
        <taxon>Metakinetoplastina</taxon>
        <taxon>Trypanosomatida</taxon>
        <taxon>Trypanosomatidae</taxon>
        <taxon>Leishmaniinae</taxon>
        <taxon>Leishmania</taxon>
        <taxon>lizard Leishmania</taxon>
    </lineage>
</organism>
<evidence type="ECO:0000256" key="1">
    <source>
        <dbReference type="SAM" id="Phobius"/>
    </source>
</evidence>
<evidence type="ECO:0000259" key="2">
    <source>
        <dbReference type="Pfam" id="PF17172"/>
    </source>
</evidence>
<reference evidence="3" key="1">
    <citation type="submission" date="2019-11" db="EMBL/GenBank/DDBJ databases">
        <title>Leishmania tarentolae CDS.</title>
        <authorList>
            <person name="Goto Y."/>
            <person name="Yamagishi J."/>
        </authorList>
    </citation>
    <scope>NUCLEOTIDE SEQUENCE [LARGE SCALE GENOMIC DNA]</scope>
    <source>
        <strain evidence="3">Parrot Tar II</strain>
    </source>
</reference>
<dbReference type="InterPro" id="IPR050931">
    <property type="entry name" value="Mito_Protein_Transport_Metaxin"/>
</dbReference>
<dbReference type="AlphaFoldDB" id="A0A640KH22"/>
<keyword evidence="4" id="KW-1185">Reference proteome</keyword>
<dbReference type="Proteomes" id="UP000419144">
    <property type="component" value="Unassembled WGS sequence"/>
</dbReference>
<dbReference type="GO" id="GO:0005737">
    <property type="term" value="C:cytoplasm"/>
    <property type="evidence" value="ECO:0007669"/>
    <property type="project" value="TreeGrafter"/>
</dbReference>
<dbReference type="InterPro" id="IPR012336">
    <property type="entry name" value="Thioredoxin-like_fold"/>
</dbReference>
<dbReference type="CDD" id="cd03193">
    <property type="entry name" value="GST_C_Metaxin"/>
    <property type="match status" value="1"/>
</dbReference>
<gene>
    <name evidence="3" type="ORF">LtaPh_2417600</name>
</gene>
<feature type="domain" description="Thioredoxin-like fold" evidence="2">
    <location>
        <begin position="112"/>
        <end position="206"/>
    </location>
</feature>
<dbReference type="VEuPathDB" id="TriTrypDB:LtaPh_2417600"/>
<feature type="transmembrane region" description="Helical" evidence="1">
    <location>
        <begin position="53"/>
        <end position="74"/>
    </location>
</feature>
<comment type="caution">
    <text evidence="3">The sequence shown here is derived from an EMBL/GenBank/DDBJ whole genome shotgun (WGS) entry which is preliminary data.</text>
</comment>
<dbReference type="CDD" id="cd03054">
    <property type="entry name" value="GST_N_Metaxin"/>
    <property type="match status" value="1"/>
</dbReference>
<keyword evidence="1" id="KW-1133">Transmembrane helix</keyword>
<dbReference type="OrthoDB" id="5809458at2759"/>
<dbReference type="EMBL" id="BLBS01000031">
    <property type="protein sequence ID" value="GET89010.1"/>
    <property type="molecule type" value="Genomic_DNA"/>
</dbReference>